<dbReference type="PANTHER" id="PTHR13130:SF4">
    <property type="entry name" value="MEDIATOR OF RNA POLYMERASE II TRANSCRIPTION SUBUNIT 27"/>
    <property type="match status" value="1"/>
</dbReference>
<dbReference type="Pfam" id="PF11571">
    <property type="entry name" value="Med27"/>
    <property type="match status" value="1"/>
</dbReference>
<keyword evidence="5" id="KW-0539">Nucleus</keyword>
<dbReference type="AlphaFoldDB" id="A0A8H6MBN7"/>
<evidence type="ECO:0000256" key="3">
    <source>
        <dbReference type="ARBA" id="ARBA00023015"/>
    </source>
</evidence>
<evidence type="ECO:0000256" key="6">
    <source>
        <dbReference type="SAM" id="MobiDB-lite"/>
    </source>
</evidence>
<comment type="caution">
    <text evidence="7">The sequence shown here is derived from an EMBL/GenBank/DDBJ whole genome shotgun (WGS) entry which is preliminary data.</text>
</comment>
<dbReference type="Proteomes" id="UP000521943">
    <property type="component" value="Unassembled WGS sequence"/>
</dbReference>
<sequence>MESVLQDQINALSDLHSKLNAIRQIPAGLLRRPILANKDIFSGAPVHSVKADFEQLKEVGDVVRSDIVQKALVGAQERIEADGTHLDTNYRRDNRKRRASEFVRSTDAAPSPESPKPYVPADRTRTSFFRAQDAEPAPVLYAEGLVQYAREFNKTQETCRLHIWEKTRDRREDKPRMLRFSIPDVLVAYLSLGYSSSDKAAIVHLVTVFGPREKKPPHSQSEFGVFQQVSQEIAKMMQTQERVLVGDMVGLLCCYEDLFYEPCAECGRLLSVEGHSPPVVRIWRGGRREARHVRCTGE</sequence>
<keyword evidence="8" id="KW-1185">Reference proteome</keyword>
<gene>
    <name evidence="7" type="ORF">DFP72DRAFT_1063083</name>
</gene>
<comment type="similarity">
    <text evidence="2">Belongs to the Mediator complex subunit 27 family.</text>
</comment>
<dbReference type="OrthoDB" id="10261040at2759"/>
<evidence type="ECO:0000313" key="7">
    <source>
        <dbReference type="EMBL" id="KAF6760009.1"/>
    </source>
</evidence>
<keyword evidence="3" id="KW-0805">Transcription regulation</keyword>
<comment type="subcellular location">
    <subcellularLocation>
        <location evidence="1">Nucleus</location>
    </subcellularLocation>
</comment>
<proteinExistence type="inferred from homology"/>
<dbReference type="GO" id="GO:0006357">
    <property type="term" value="P:regulation of transcription by RNA polymerase II"/>
    <property type="evidence" value="ECO:0007669"/>
    <property type="project" value="TreeGrafter"/>
</dbReference>
<evidence type="ECO:0000256" key="2">
    <source>
        <dbReference type="ARBA" id="ARBA00008048"/>
    </source>
</evidence>
<accession>A0A8H6MBN7</accession>
<organism evidence="7 8">
    <name type="scientific">Ephemerocybe angulata</name>
    <dbReference type="NCBI Taxonomy" id="980116"/>
    <lineage>
        <taxon>Eukaryota</taxon>
        <taxon>Fungi</taxon>
        <taxon>Dikarya</taxon>
        <taxon>Basidiomycota</taxon>
        <taxon>Agaricomycotina</taxon>
        <taxon>Agaricomycetes</taxon>
        <taxon>Agaricomycetidae</taxon>
        <taxon>Agaricales</taxon>
        <taxon>Agaricineae</taxon>
        <taxon>Psathyrellaceae</taxon>
        <taxon>Ephemerocybe</taxon>
    </lineage>
</organism>
<evidence type="ECO:0000256" key="5">
    <source>
        <dbReference type="ARBA" id="ARBA00023242"/>
    </source>
</evidence>
<dbReference type="GO" id="GO:0016592">
    <property type="term" value="C:mediator complex"/>
    <property type="evidence" value="ECO:0007669"/>
    <property type="project" value="InterPro"/>
</dbReference>
<evidence type="ECO:0000256" key="4">
    <source>
        <dbReference type="ARBA" id="ARBA00023163"/>
    </source>
</evidence>
<evidence type="ECO:0000256" key="1">
    <source>
        <dbReference type="ARBA" id="ARBA00004123"/>
    </source>
</evidence>
<dbReference type="GO" id="GO:0003713">
    <property type="term" value="F:transcription coactivator activity"/>
    <property type="evidence" value="ECO:0007669"/>
    <property type="project" value="TreeGrafter"/>
</dbReference>
<name>A0A8H6MBN7_9AGAR</name>
<protein>
    <submittedName>
        <fullName evidence="7">Uncharacterized protein</fullName>
    </submittedName>
</protein>
<keyword evidence="4" id="KW-0804">Transcription</keyword>
<dbReference type="EMBL" id="JACGCI010000013">
    <property type="protein sequence ID" value="KAF6760009.1"/>
    <property type="molecule type" value="Genomic_DNA"/>
</dbReference>
<reference evidence="7 8" key="1">
    <citation type="submission" date="2020-07" db="EMBL/GenBank/DDBJ databases">
        <title>Comparative genomics of pyrophilous fungi reveals a link between fire events and developmental genes.</title>
        <authorList>
            <consortium name="DOE Joint Genome Institute"/>
            <person name="Steindorff A.S."/>
            <person name="Carver A."/>
            <person name="Calhoun S."/>
            <person name="Stillman K."/>
            <person name="Liu H."/>
            <person name="Lipzen A."/>
            <person name="Pangilinan J."/>
            <person name="Labutti K."/>
            <person name="Bruns T.D."/>
            <person name="Grigoriev I.V."/>
        </authorList>
    </citation>
    <scope>NUCLEOTIDE SEQUENCE [LARGE SCALE GENOMIC DNA]</scope>
    <source>
        <strain evidence="7 8">CBS 144469</strain>
    </source>
</reference>
<dbReference type="InterPro" id="IPR021627">
    <property type="entry name" value="Mediator_Med27"/>
</dbReference>
<feature type="region of interest" description="Disordered" evidence="6">
    <location>
        <begin position="84"/>
        <end position="121"/>
    </location>
</feature>
<evidence type="ECO:0000313" key="8">
    <source>
        <dbReference type="Proteomes" id="UP000521943"/>
    </source>
</evidence>
<dbReference type="PANTHER" id="PTHR13130">
    <property type="entry name" value="34 KDA TRANSCRIPTIONAL CO-ACTIVATOR-RELATED"/>
    <property type="match status" value="1"/>
</dbReference>